<dbReference type="PIRSF" id="PIRSF000538">
    <property type="entry name" value="GlpK"/>
    <property type="match status" value="1"/>
</dbReference>
<dbReference type="CDD" id="cd07782">
    <property type="entry name" value="ASKHA_NBD_FGGY_D-RBK"/>
    <property type="match status" value="1"/>
</dbReference>
<dbReference type="AlphaFoldDB" id="A0A508WVP3"/>
<sequence>MREYVVAVDIGTGSARAGVFDGRGRLLARADQPIAMNRPEENHAEHDSEDIWAAVCGAVRSAREKAAVPAESVAAIGFDATCSLVVRDRDGAPLSVNRQGEARWDTIVWLDHRALAEADFCTATRHQVLDHSGKVMSPEMEMPKLMWLKRNLPHQWEKAGYFFDLADYMSWRATGSPARSRCTLTAKWNYLAHEKRGWQQDYLEQIGLEDLLARGGLPEETLPVERAVGRLHASAAEELGLDAECRVAPGLIDAYAGALGVLGGFAGDKAKLERQLALIGGTSSCIVAFSKDMKPGFGMWGPYFEAVLPGLWLIEGGQSATGALLDHIVRLHGGGLPPTTETHAKIIERVQELRALHGGPGFADRLHVLPDFHGNRSPLADPHALGVISGLALDSSFDALCRLYWRTCVAIALGIRHILEMMKEVGYELDTLHVTGGHVRNSLLMELYCDVTGCRVVAPETPDAVLLGTAMTAAVAGKLYPDLASAGPAMSSAGKERLPDATRRRDYDRDYRRFLALYRHREELESIE</sequence>
<dbReference type="InterPro" id="IPR000577">
    <property type="entry name" value="Carb_kinase_FGGY"/>
</dbReference>
<evidence type="ECO:0000259" key="4">
    <source>
        <dbReference type="Pfam" id="PF00370"/>
    </source>
</evidence>
<dbReference type="InterPro" id="IPR018484">
    <property type="entry name" value="FGGY_N"/>
</dbReference>
<dbReference type="GO" id="GO:0005737">
    <property type="term" value="C:cytoplasm"/>
    <property type="evidence" value="ECO:0007669"/>
    <property type="project" value="TreeGrafter"/>
</dbReference>
<evidence type="ECO:0000256" key="3">
    <source>
        <dbReference type="ARBA" id="ARBA00022777"/>
    </source>
</evidence>
<dbReference type="InterPro" id="IPR043129">
    <property type="entry name" value="ATPase_NBD"/>
</dbReference>
<dbReference type="Pfam" id="PF02782">
    <property type="entry name" value="FGGY_C"/>
    <property type="match status" value="1"/>
</dbReference>
<name>A0A508WVP3_9HYPH</name>
<comment type="similarity">
    <text evidence="1">Belongs to the FGGY kinase family.</text>
</comment>
<evidence type="ECO:0000313" key="6">
    <source>
        <dbReference type="EMBL" id="VTZ61476.1"/>
    </source>
</evidence>
<protein>
    <submittedName>
        <fullName evidence="6">FGGY-family pentulose kinase</fullName>
    </submittedName>
</protein>
<evidence type="ECO:0000256" key="1">
    <source>
        <dbReference type="ARBA" id="ARBA00009156"/>
    </source>
</evidence>
<dbReference type="Gene3D" id="3.30.420.40">
    <property type="match status" value="1"/>
</dbReference>
<dbReference type="Pfam" id="PF00370">
    <property type="entry name" value="FGGY_N"/>
    <property type="match status" value="1"/>
</dbReference>
<feature type="domain" description="Carbohydrate kinase FGGY C-terminal" evidence="5">
    <location>
        <begin position="277"/>
        <end position="476"/>
    </location>
</feature>
<dbReference type="NCBIfam" id="TIGR01315">
    <property type="entry name" value="5C_CHO_kinase"/>
    <property type="match status" value="1"/>
</dbReference>
<accession>A0A508WVP3</accession>
<dbReference type="PANTHER" id="PTHR43435">
    <property type="entry name" value="RIBULOKINASE"/>
    <property type="match status" value="1"/>
</dbReference>
<reference evidence="6" key="1">
    <citation type="submission" date="2019-06" db="EMBL/GenBank/DDBJ databases">
        <authorList>
            <person name="Le Quere A."/>
            <person name="Colella S."/>
        </authorList>
    </citation>
    <scope>NUCLEOTIDE SEQUENCE</scope>
    <source>
        <strain evidence="6">EmedicaeMD41</strain>
    </source>
</reference>
<keyword evidence="2" id="KW-0808">Transferase</keyword>
<evidence type="ECO:0000259" key="5">
    <source>
        <dbReference type="Pfam" id="PF02782"/>
    </source>
</evidence>
<keyword evidence="3 6" id="KW-0418">Kinase</keyword>
<dbReference type="SUPFAM" id="SSF53067">
    <property type="entry name" value="Actin-like ATPase domain"/>
    <property type="match status" value="2"/>
</dbReference>
<dbReference type="EMBL" id="CABFNB010000093">
    <property type="protein sequence ID" value="VTZ61476.1"/>
    <property type="molecule type" value="Genomic_DNA"/>
</dbReference>
<feature type="domain" description="Carbohydrate kinase FGGY N-terminal" evidence="4">
    <location>
        <begin position="4"/>
        <end position="260"/>
    </location>
</feature>
<dbReference type="PANTHER" id="PTHR43435:SF4">
    <property type="entry name" value="FGGY CARBOHYDRATE KINASE DOMAIN-CONTAINING PROTEIN"/>
    <property type="match status" value="1"/>
</dbReference>
<organism evidence="6">
    <name type="scientific">Sinorhizobium medicae</name>
    <dbReference type="NCBI Taxonomy" id="110321"/>
    <lineage>
        <taxon>Bacteria</taxon>
        <taxon>Pseudomonadati</taxon>
        <taxon>Pseudomonadota</taxon>
        <taxon>Alphaproteobacteria</taxon>
        <taxon>Hyphomicrobiales</taxon>
        <taxon>Rhizobiaceae</taxon>
        <taxon>Sinorhizobium/Ensifer group</taxon>
        <taxon>Sinorhizobium</taxon>
    </lineage>
</organism>
<dbReference type="InterPro" id="IPR006003">
    <property type="entry name" value="FGGY_RbtK-like"/>
</dbReference>
<dbReference type="Gene3D" id="1.20.58.2240">
    <property type="match status" value="1"/>
</dbReference>
<proteinExistence type="inferred from homology"/>
<dbReference type="Proteomes" id="UP000507954">
    <property type="component" value="Unassembled WGS sequence"/>
</dbReference>
<evidence type="ECO:0000256" key="2">
    <source>
        <dbReference type="ARBA" id="ARBA00022679"/>
    </source>
</evidence>
<gene>
    <name evidence="6" type="ORF">EMEDMD4_280003</name>
</gene>
<dbReference type="GO" id="GO:0019150">
    <property type="term" value="F:D-ribulokinase activity"/>
    <property type="evidence" value="ECO:0007669"/>
    <property type="project" value="TreeGrafter"/>
</dbReference>
<dbReference type="RefSeq" id="WP_018207917.1">
    <property type="nucleotide sequence ID" value="NZ_CABFNB010000093.1"/>
</dbReference>
<dbReference type="InterPro" id="IPR018485">
    <property type="entry name" value="FGGY_C"/>
</dbReference>
<dbReference type="GO" id="GO:0019321">
    <property type="term" value="P:pentose metabolic process"/>
    <property type="evidence" value="ECO:0007669"/>
    <property type="project" value="TreeGrafter"/>
</dbReference>